<sequence length="87" mass="9556">MSGSRSLDFNVVQPFLCQIKALGTPLRNSQILHHRSSLLVMNAVVPQGSLIDPFLYTLYTADMTVPSHSSPSTKVLVALYADDTLEH</sequence>
<dbReference type="AlphaFoldDB" id="B4NV03"/>
<dbReference type="PhylomeDB" id="B4NV03"/>
<organism evidence="2 3">
    <name type="scientific">Drosophila simulans</name>
    <name type="common">Fruit fly</name>
    <dbReference type="NCBI Taxonomy" id="7240"/>
    <lineage>
        <taxon>Eukaryota</taxon>
        <taxon>Metazoa</taxon>
        <taxon>Ecdysozoa</taxon>
        <taxon>Arthropoda</taxon>
        <taxon>Hexapoda</taxon>
        <taxon>Insecta</taxon>
        <taxon>Pterygota</taxon>
        <taxon>Neoptera</taxon>
        <taxon>Endopterygota</taxon>
        <taxon>Diptera</taxon>
        <taxon>Brachycera</taxon>
        <taxon>Muscomorpha</taxon>
        <taxon>Ephydroidea</taxon>
        <taxon>Drosophilidae</taxon>
        <taxon>Drosophila</taxon>
        <taxon>Sophophora</taxon>
    </lineage>
</organism>
<evidence type="ECO:0000313" key="3">
    <source>
        <dbReference type="Proteomes" id="UP000000304"/>
    </source>
</evidence>
<gene>
    <name evidence="2" type="primary">Dsim\GD24778</name>
    <name evidence="2" type="ORF">Dsim_GD24778</name>
</gene>
<dbReference type="EMBL" id="CH985121">
    <property type="protein sequence ID" value="EDX16274.1"/>
    <property type="molecule type" value="Genomic_DNA"/>
</dbReference>
<protein>
    <submittedName>
        <fullName evidence="2">GD24778</fullName>
    </submittedName>
</protein>
<keyword evidence="3" id="KW-1185">Reference proteome</keyword>
<dbReference type="Proteomes" id="UP000000304">
    <property type="component" value="Unassembled WGS sequence"/>
</dbReference>
<accession>B4NV03</accession>
<proteinExistence type="predicted"/>
<evidence type="ECO:0000313" key="2">
    <source>
        <dbReference type="EMBL" id="EDX16274.1"/>
    </source>
</evidence>
<dbReference type="InterPro" id="IPR000477">
    <property type="entry name" value="RT_dom"/>
</dbReference>
<reference evidence="2 3" key="1">
    <citation type="journal article" date="2007" name="Nature">
        <title>Evolution of genes and genomes on the Drosophila phylogeny.</title>
        <authorList>
            <consortium name="Drosophila 12 Genomes Consortium"/>
            <person name="Clark A.G."/>
            <person name="Eisen M.B."/>
            <person name="Smith D.R."/>
            <person name="Bergman C.M."/>
            <person name="Oliver B."/>
            <person name="Markow T.A."/>
            <person name="Kaufman T.C."/>
            <person name="Kellis M."/>
            <person name="Gelbart W."/>
            <person name="Iyer V.N."/>
            <person name="Pollard D.A."/>
            <person name="Sackton T.B."/>
            <person name="Larracuente A.M."/>
            <person name="Singh N.D."/>
            <person name="Abad J.P."/>
            <person name="Abt D.N."/>
            <person name="Adryan B."/>
            <person name="Aguade M."/>
            <person name="Akashi H."/>
            <person name="Anderson W.W."/>
            <person name="Aquadro C.F."/>
            <person name="Ardell D.H."/>
            <person name="Arguello R."/>
            <person name="Artieri C.G."/>
            <person name="Barbash D.A."/>
            <person name="Barker D."/>
            <person name="Barsanti P."/>
            <person name="Batterham P."/>
            <person name="Batzoglou S."/>
            <person name="Begun D."/>
            <person name="Bhutkar A."/>
            <person name="Blanco E."/>
            <person name="Bosak S.A."/>
            <person name="Bradley R.K."/>
            <person name="Brand A.D."/>
            <person name="Brent M.R."/>
            <person name="Brooks A.N."/>
            <person name="Brown R.H."/>
            <person name="Butlin R.K."/>
            <person name="Caggese C."/>
            <person name="Calvi B.R."/>
            <person name="Bernardo de Carvalho A."/>
            <person name="Caspi A."/>
            <person name="Castrezana S."/>
            <person name="Celniker S.E."/>
            <person name="Chang J.L."/>
            <person name="Chapple C."/>
            <person name="Chatterji S."/>
            <person name="Chinwalla A."/>
            <person name="Civetta A."/>
            <person name="Clifton S.W."/>
            <person name="Comeron J.M."/>
            <person name="Costello J.C."/>
            <person name="Coyne J.A."/>
            <person name="Daub J."/>
            <person name="David R.G."/>
            <person name="Delcher A.L."/>
            <person name="Delehaunty K."/>
            <person name="Do C.B."/>
            <person name="Ebling H."/>
            <person name="Edwards K."/>
            <person name="Eickbush T."/>
            <person name="Evans J.D."/>
            <person name="Filipski A."/>
            <person name="Findeiss S."/>
            <person name="Freyhult E."/>
            <person name="Fulton L."/>
            <person name="Fulton R."/>
            <person name="Garcia A.C."/>
            <person name="Gardiner A."/>
            <person name="Garfield D.A."/>
            <person name="Garvin B.E."/>
            <person name="Gibson G."/>
            <person name="Gilbert D."/>
            <person name="Gnerre S."/>
            <person name="Godfrey J."/>
            <person name="Good R."/>
            <person name="Gotea V."/>
            <person name="Gravely B."/>
            <person name="Greenberg A.J."/>
            <person name="Griffiths-Jones S."/>
            <person name="Gross S."/>
            <person name="Guigo R."/>
            <person name="Gustafson E.A."/>
            <person name="Haerty W."/>
            <person name="Hahn M.W."/>
            <person name="Halligan D.L."/>
            <person name="Halpern A.L."/>
            <person name="Halter G.M."/>
            <person name="Han M.V."/>
            <person name="Heger A."/>
            <person name="Hillier L."/>
            <person name="Hinrichs A.S."/>
            <person name="Holmes I."/>
            <person name="Hoskins R.A."/>
            <person name="Hubisz M.J."/>
            <person name="Hultmark D."/>
            <person name="Huntley M.A."/>
            <person name="Jaffe D.B."/>
            <person name="Jagadeeshan S."/>
            <person name="Jeck W.R."/>
            <person name="Johnson J."/>
            <person name="Jones C.D."/>
            <person name="Jordan W.C."/>
            <person name="Karpen G.H."/>
            <person name="Kataoka E."/>
            <person name="Keightley P.D."/>
            <person name="Kheradpour P."/>
            <person name="Kirkness E.F."/>
            <person name="Koerich L.B."/>
            <person name="Kristiansen K."/>
            <person name="Kudrna D."/>
            <person name="Kulathinal R.J."/>
            <person name="Kumar S."/>
            <person name="Kwok R."/>
            <person name="Lander E."/>
            <person name="Langley C.H."/>
            <person name="Lapoint R."/>
            <person name="Lazzaro B.P."/>
            <person name="Lee S.J."/>
            <person name="Levesque L."/>
            <person name="Li R."/>
            <person name="Lin C.F."/>
            <person name="Lin M.F."/>
            <person name="Lindblad-Toh K."/>
            <person name="Llopart A."/>
            <person name="Long M."/>
            <person name="Low L."/>
            <person name="Lozovsky E."/>
            <person name="Lu J."/>
            <person name="Luo M."/>
            <person name="Machado C.A."/>
            <person name="Makalowski W."/>
            <person name="Marzo M."/>
            <person name="Matsuda M."/>
            <person name="Matzkin L."/>
            <person name="McAllister B."/>
            <person name="McBride C.S."/>
            <person name="McKernan B."/>
            <person name="McKernan K."/>
            <person name="Mendez-Lago M."/>
            <person name="Minx P."/>
            <person name="Mollenhauer M.U."/>
            <person name="Montooth K."/>
            <person name="Mount S.M."/>
            <person name="Mu X."/>
            <person name="Myers E."/>
            <person name="Negre B."/>
            <person name="Newfeld S."/>
            <person name="Nielsen R."/>
            <person name="Noor M.A."/>
            <person name="O'Grady P."/>
            <person name="Pachter L."/>
            <person name="Papaceit M."/>
            <person name="Parisi M.J."/>
            <person name="Parisi M."/>
            <person name="Parts L."/>
            <person name="Pedersen J.S."/>
            <person name="Pesole G."/>
            <person name="Phillippy A.M."/>
            <person name="Ponting C.P."/>
            <person name="Pop M."/>
            <person name="Porcelli D."/>
            <person name="Powell J.R."/>
            <person name="Prohaska S."/>
            <person name="Pruitt K."/>
            <person name="Puig M."/>
            <person name="Quesneville H."/>
            <person name="Ram K.R."/>
            <person name="Rand D."/>
            <person name="Rasmussen M.D."/>
            <person name="Reed L.K."/>
            <person name="Reenan R."/>
            <person name="Reily A."/>
            <person name="Remington K.A."/>
            <person name="Rieger T.T."/>
            <person name="Ritchie M.G."/>
            <person name="Robin C."/>
            <person name="Rogers Y.H."/>
            <person name="Rohde C."/>
            <person name="Rozas J."/>
            <person name="Rubenfield M.J."/>
            <person name="Ruiz A."/>
            <person name="Russo S."/>
            <person name="Salzberg S.L."/>
            <person name="Sanchez-Gracia A."/>
            <person name="Saranga D.J."/>
            <person name="Sato H."/>
            <person name="Schaeffer S.W."/>
            <person name="Schatz M.C."/>
            <person name="Schlenke T."/>
            <person name="Schwartz R."/>
            <person name="Segarra C."/>
            <person name="Singh R.S."/>
            <person name="Sirot L."/>
            <person name="Sirota M."/>
            <person name="Sisneros N.B."/>
            <person name="Smith C.D."/>
            <person name="Smith T.F."/>
            <person name="Spieth J."/>
            <person name="Stage D.E."/>
            <person name="Stark A."/>
            <person name="Stephan W."/>
            <person name="Strausberg R.L."/>
            <person name="Strempel S."/>
            <person name="Sturgill D."/>
            <person name="Sutton G."/>
            <person name="Sutton G.G."/>
            <person name="Tao W."/>
            <person name="Teichmann S."/>
            <person name="Tobari Y.N."/>
            <person name="Tomimura Y."/>
            <person name="Tsolas J.M."/>
            <person name="Valente V.L."/>
            <person name="Venter E."/>
            <person name="Venter J.C."/>
            <person name="Vicario S."/>
            <person name="Vieira F.G."/>
            <person name="Vilella A.J."/>
            <person name="Villasante A."/>
            <person name="Walenz B."/>
            <person name="Wang J."/>
            <person name="Wasserman M."/>
            <person name="Watts T."/>
            <person name="Wilson D."/>
            <person name="Wilson R.K."/>
            <person name="Wing R.A."/>
            <person name="Wolfner M.F."/>
            <person name="Wong A."/>
            <person name="Wong G.K."/>
            <person name="Wu C.I."/>
            <person name="Wu G."/>
            <person name="Yamamoto D."/>
            <person name="Yang H.P."/>
            <person name="Yang S.P."/>
            <person name="Yorke J.A."/>
            <person name="Yoshida K."/>
            <person name="Zdobnov E."/>
            <person name="Zhang P."/>
            <person name="Zhang Y."/>
            <person name="Zimin A.V."/>
            <person name="Baldwin J."/>
            <person name="Abdouelleil A."/>
            <person name="Abdulkadir J."/>
            <person name="Abebe A."/>
            <person name="Abera B."/>
            <person name="Abreu J."/>
            <person name="Acer S.C."/>
            <person name="Aftuck L."/>
            <person name="Alexander A."/>
            <person name="An P."/>
            <person name="Anderson E."/>
            <person name="Anderson S."/>
            <person name="Arachi H."/>
            <person name="Azer M."/>
            <person name="Bachantsang P."/>
            <person name="Barry A."/>
            <person name="Bayul T."/>
            <person name="Berlin A."/>
            <person name="Bessette D."/>
            <person name="Bloom T."/>
            <person name="Blye J."/>
            <person name="Boguslavskiy L."/>
            <person name="Bonnet C."/>
            <person name="Boukhgalter B."/>
            <person name="Bourzgui I."/>
            <person name="Brown A."/>
            <person name="Cahill P."/>
            <person name="Channer S."/>
            <person name="Cheshatsang Y."/>
            <person name="Chuda L."/>
            <person name="Citroen M."/>
            <person name="Collymore A."/>
            <person name="Cooke P."/>
            <person name="Costello M."/>
            <person name="D'Aco K."/>
            <person name="Daza R."/>
            <person name="De Haan G."/>
            <person name="DeGray S."/>
            <person name="DeMaso C."/>
            <person name="Dhargay N."/>
            <person name="Dooley K."/>
            <person name="Dooley E."/>
            <person name="Doricent M."/>
            <person name="Dorje P."/>
            <person name="Dorjee K."/>
            <person name="Dupes A."/>
            <person name="Elong R."/>
            <person name="Falk J."/>
            <person name="Farina A."/>
            <person name="Faro S."/>
            <person name="Ferguson D."/>
            <person name="Fisher S."/>
            <person name="Foley C.D."/>
            <person name="Franke A."/>
            <person name="Friedrich D."/>
            <person name="Gadbois L."/>
            <person name="Gearin G."/>
            <person name="Gearin C.R."/>
            <person name="Giannoukos G."/>
            <person name="Goode T."/>
            <person name="Graham J."/>
            <person name="Grandbois E."/>
            <person name="Grewal S."/>
            <person name="Gyaltsen K."/>
            <person name="Hafez N."/>
            <person name="Hagos B."/>
            <person name="Hall J."/>
            <person name="Henson C."/>
            <person name="Hollinger A."/>
            <person name="Honan T."/>
            <person name="Huard M.D."/>
            <person name="Hughes L."/>
            <person name="Hurhula B."/>
            <person name="Husby M.E."/>
            <person name="Kamat A."/>
            <person name="Kanga B."/>
            <person name="Kashin S."/>
            <person name="Khazanovich D."/>
            <person name="Kisner P."/>
            <person name="Lance K."/>
            <person name="Lara M."/>
            <person name="Lee W."/>
            <person name="Lennon N."/>
            <person name="Letendre F."/>
            <person name="LeVine R."/>
            <person name="Lipovsky A."/>
            <person name="Liu X."/>
            <person name="Liu J."/>
            <person name="Liu S."/>
            <person name="Lokyitsang T."/>
            <person name="Lokyitsang Y."/>
            <person name="Lubonja R."/>
            <person name="Lui A."/>
            <person name="MacDonald P."/>
            <person name="Magnisalis V."/>
            <person name="Maru K."/>
            <person name="Matthews C."/>
            <person name="McCusker W."/>
            <person name="McDonough S."/>
            <person name="Mehta T."/>
            <person name="Meldrim J."/>
            <person name="Meneus L."/>
            <person name="Mihai O."/>
            <person name="Mihalev A."/>
            <person name="Mihova T."/>
            <person name="Mittelman R."/>
            <person name="Mlenga V."/>
            <person name="Montmayeur A."/>
            <person name="Mulrain L."/>
            <person name="Navidi A."/>
            <person name="Naylor J."/>
            <person name="Negash T."/>
            <person name="Nguyen T."/>
            <person name="Nguyen N."/>
            <person name="Nicol R."/>
            <person name="Norbu C."/>
            <person name="Norbu N."/>
            <person name="Novod N."/>
            <person name="O'Neill B."/>
            <person name="Osman S."/>
            <person name="Markiewicz E."/>
            <person name="Oyono O.L."/>
            <person name="Patti C."/>
            <person name="Phunkhang P."/>
            <person name="Pierre F."/>
            <person name="Priest M."/>
            <person name="Raghuraman S."/>
            <person name="Rege F."/>
            <person name="Reyes R."/>
            <person name="Rise C."/>
            <person name="Rogov P."/>
            <person name="Ross K."/>
            <person name="Ryan E."/>
            <person name="Settipalli S."/>
            <person name="Shea T."/>
            <person name="Sherpa N."/>
            <person name="Shi L."/>
            <person name="Shih D."/>
            <person name="Sparrow T."/>
            <person name="Spaulding J."/>
            <person name="Stalker J."/>
            <person name="Stange-Thomann N."/>
            <person name="Stavropoulos S."/>
            <person name="Stone C."/>
            <person name="Strader C."/>
            <person name="Tesfaye S."/>
            <person name="Thomson T."/>
            <person name="Thoulutsang Y."/>
            <person name="Thoulutsang D."/>
            <person name="Topham K."/>
            <person name="Topping I."/>
            <person name="Tsamla T."/>
            <person name="Vassiliev H."/>
            <person name="Vo A."/>
            <person name="Wangchuk T."/>
            <person name="Wangdi T."/>
            <person name="Weiand M."/>
            <person name="Wilkinson J."/>
            <person name="Wilson A."/>
            <person name="Yadav S."/>
            <person name="Young G."/>
            <person name="Yu Q."/>
            <person name="Zembek L."/>
            <person name="Zhong D."/>
            <person name="Zimmer A."/>
            <person name="Zwirko Z."/>
            <person name="Jaffe D.B."/>
            <person name="Alvarez P."/>
            <person name="Brockman W."/>
            <person name="Butler J."/>
            <person name="Chin C."/>
            <person name="Gnerre S."/>
            <person name="Grabherr M."/>
            <person name="Kleber M."/>
            <person name="Mauceli E."/>
            <person name="MacCallum I."/>
        </authorList>
    </citation>
    <scope>NUCLEOTIDE SEQUENCE [LARGE SCALE GENOMIC DNA]</scope>
    <source>
        <strain evidence="3">white501</strain>
    </source>
</reference>
<feature type="domain" description="Reverse transcriptase" evidence="1">
    <location>
        <begin position="1"/>
        <end position="87"/>
    </location>
</feature>
<dbReference type="HOGENOM" id="CLU_2485759_0_0_1"/>
<name>B4NV03_DROSI</name>
<evidence type="ECO:0000259" key="1">
    <source>
        <dbReference type="PROSITE" id="PS50878"/>
    </source>
</evidence>
<dbReference type="PROSITE" id="PS50878">
    <property type="entry name" value="RT_POL"/>
    <property type="match status" value="1"/>
</dbReference>